<gene>
    <name evidence="1" type="ORF">Tco_0627890</name>
</gene>
<reference evidence="1" key="1">
    <citation type="journal article" date="2022" name="Int. J. Mol. Sci.">
        <title>Draft Genome of Tanacetum Coccineum: Genomic Comparison of Closely Related Tanacetum-Family Plants.</title>
        <authorList>
            <person name="Yamashiro T."/>
            <person name="Shiraishi A."/>
            <person name="Nakayama K."/>
            <person name="Satake H."/>
        </authorList>
    </citation>
    <scope>NUCLEOTIDE SEQUENCE</scope>
</reference>
<name>A0ABQ4WNX5_9ASTR</name>
<comment type="caution">
    <text evidence="1">The sequence shown here is derived from an EMBL/GenBank/DDBJ whole genome shotgun (WGS) entry which is preliminary data.</text>
</comment>
<dbReference type="EMBL" id="BQNB010008805">
    <property type="protein sequence ID" value="GJS54528.1"/>
    <property type="molecule type" value="Genomic_DNA"/>
</dbReference>
<organism evidence="1 2">
    <name type="scientific">Tanacetum coccineum</name>
    <dbReference type="NCBI Taxonomy" id="301880"/>
    <lineage>
        <taxon>Eukaryota</taxon>
        <taxon>Viridiplantae</taxon>
        <taxon>Streptophyta</taxon>
        <taxon>Embryophyta</taxon>
        <taxon>Tracheophyta</taxon>
        <taxon>Spermatophyta</taxon>
        <taxon>Magnoliopsida</taxon>
        <taxon>eudicotyledons</taxon>
        <taxon>Gunneridae</taxon>
        <taxon>Pentapetalae</taxon>
        <taxon>asterids</taxon>
        <taxon>campanulids</taxon>
        <taxon>Asterales</taxon>
        <taxon>Asteraceae</taxon>
        <taxon>Asteroideae</taxon>
        <taxon>Anthemideae</taxon>
        <taxon>Anthemidinae</taxon>
        <taxon>Tanacetum</taxon>
    </lineage>
</organism>
<sequence length="104" mass="11807">MMTVGVSVFTGDVVTVGVLVTVDMRSNICRCFAMFVSMMVMSLDIDAMDSSIDGTLGFGGVESLNESTIVIDRFDMVNLPRSRYEKRWIRPFERARLQEKQERN</sequence>
<protein>
    <submittedName>
        <fullName evidence="1">Uncharacterized protein</fullName>
    </submittedName>
</protein>
<dbReference type="Proteomes" id="UP001151760">
    <property type="component" value="Unassembled WGS sequence"/>
</dbReference>
<reference evidence="1" key="2">
    <citation type="submission" date="2022-01" db="EMBL/GenBank/DDBJ databases">
        <authorList>
            <person name="Yamashiro T."/>
            <person name="Shiraishi A."/>
            <person name="Satake H."/>
            <person name="Nakayama K."/>
        </authorList>
    </citation>
    <scope>NUCLEOTIDE SEQUENCE</scope>
</reference>
<evidence type="ECO:0000313" key="2">
    <source>
        <dbReference type="Proteomes" id="UP001151760"/>
    </source>
</evidence>
<accession>A0ABQ4WNX5</accession>
<evidence type="ECO:0000313" key="1">
    <source>
        <dbReference type="EMBL" id="GJS54528.1"/>
    </source>
</evidence>
<keyword evidence="2" id="KW-1185">Reference proteome</keyword>
<proteinExistence type="predicted"/>